<evidence type="ECO:0000259" key="2">
    <source>
        <dbReference type="SMART" id="SM00198"/>
    </source>
</evidence>
<dbReference type="SMART" id="SM00198">
    <property type="entry name" value="SCP"/>
    <property type="match status" value="1"/>
</dbReference>
<dbReference type="Pfam" id="PF00188">
    <property type="entry name" value="CAP"/>
    <property type="match status" value="1"/>
</dbReference>
<accession>A0AA39HWW3</accession>
<dbReference type="CDD" id="cd05380">
    <property type="entry name" value="CAP_euk"/>
    <property type="match status" value="1"/>
</dbReference>
<comment type="caution">
    <text evidence="3">The sequence shown here is derived from an EMBL/GenBank/DDBJ whole genome shotgun (WGS) entry which is preliminary data.</text>
</comment>
<evidence type="ECO:0000256" key="1">
    <source>
        <dbReference type="SAM" id="SignalP"/>
    </source>
</evidence>
<evidence type="ECO:0000313" key="3">
    <source>
        <dbReference type="EMBL" id="KAK0413557.1"/>
    </source>
</evidence>
<dbReference type="InterPro" id="IPR014044">
    <property type="entry name" value="CAP_dom"/>
</dbReference>
<keyword evidence="1" id="KW-0732">Signal</keyword>
<evidence type="ECO:0000313" key="4">
    <source>
        <dbReference type="Proteomes" id="UP001175271"/>
    </source>
</evidence>
<proteinExistence type="predicted"/>
<feature type="chain" id="PRO_5041386426" description="SCP domain-containing protein" evidence="1">
    <location>
        <begin position="19"/>
        <end position="323"/>
    </location>
</feature>
<dbReference type="Proteomes" id="UP001175271">
    <property type="component" value="Unassembled WGS sequence"/>
</dbReference>
<dbReference type="SUPFAM" id="SSF55797">
    <property type="entry name" value="PR-1-like"/>
    <property type="match status" value="1"/>
</dbReference>
<dbReference type="AlphaFoldDB" id="A0AA39HWW3"/>
<name>A0AA39HWW3_9BILA</name>
<dbReference type="Gene3D" id="3.40.33.10">
    <property type="entry name" value="CAP"/>
    <property type="match status" value="1"/>
</dbReference>
<sequence length="323" mass="36612">MSPLEYFVISLLVSTALSESESQALACSENRSGMTFSLREAVRDKHNEYRSMIGSGELFKKMVVNVSDRISNMYKLKYSCKMEGLALTWANGCNSVVSDDTKYGLMTDYIDDQNVSSVDVGMLEASIKIWYENGTQAAMTDDFVNSNFTIQEAVYRRAKNHDDEAKRATKFYQVAFSELTEVGCAISQCNASVLFVCRYYGSDLLEYNEDKKTVKATYPGGRPVYDYSLFKPGLNCIYDHQCWSEVHPSSSCSSFQYLCCDDLRCSTYENRTDPLFNPNTKKIAGKAAFNAMFQEKKPTGFFCSFRAIKWEKRADRGHLTAEM</sequence>
<feature type="domain" description="SCP" evidence="2">
    <location>
        <begin position="37"/>
        <end position="201"/>
    </location>
</feature>
<dbReference type="EMBL" id="JAUCMV010000003">
    <property type="protein sequence ID" value="KAK0413557.1"/>
    <property type="molecule type" value="Genomic_DNA"/>
</dbReference>
<gene>
    <name evidence="3" type="ORF">QR680_006868</name>
</gene>
<reference evidence="3" key="1">
    <citation type="submission" date="2023-06" db="EMBL/GenBank/DDBJ databases">
        <title>Genomic analysis of the entomopathogenic nematode Steinernema hermaphroditum.</title>
        <authorList>
            <person name="Schwarz E.M."/>
            <person name="Heppert J.K."/>
            <person name="Baniya A."/>
            <person name="Schwartz H.T."/>
            <person name="Tan C.-H."/>
            <person name="Antoshechkin I."/>
            <person name="Sternberg P.W."/>
            <person name="Goodrich-Blair H."/>
            <person name="Dillman A.R."/>
        </authorList>
    </citation>
    <scope>NUCLEOTIDE SEQUENCE</scope>
    <source>
        <strain evidence="3">PS9179</strain>
        <tissue evidence="3">Whole animal</tissue>
    </source>
</reference>
<dbReference type="InterPro" id="IPR035940">
    <property type="entry name" value="CAP_sf"/>
</dbReference>
<keyword evidence="4" id="KW-1185">Reference proteome</keyword>
<organism evidence="3 4">
    <name type="scientific">Steinernema hermaphroditum</name>
    <dbReference type="NCBI Taxonomy" id="289476"/>
    <lineage>
        <taxon>Eukaryota</taxon>
        <taxon>Metazoa</taxon>
        <taxon>Ecdysozoa</taxon>
        <taxon>Nematoda</taxon>
        <taxon>Chromadorea</taxon>
        <taxon>Rhabditida</taxon>
        <taxon>Tylenchina</taxon>
        <taxon>Panagrolaimomorpha</taxon>
        <taxon>Strongyloidoidea</taxon>
        <taxon>Steinernematidae</taxon>
        <taxon>Steinernema</taxon>
    </lineage>
</organism>
<feature type="signal peptide" evidence="1">
    <location>
        <begin position="1"/>
        <end position="18"/>
    </location>
</feature>
<protein>
    <recommendedName>
        <fullName evidence="2">SCP domain-containing protein</fullName>
    </recommendedName>
</protein>